<keyword evidence="3" id="KW-0677">Repeat</keyword>
<keyword evidence="5 7" id="KW-0129">CBS domain</keyword>
<dbReference type="PANTHER" id="PTHR22777:SF17">
    <property type="entry name" value="UPF0053 PROTEIN SLL0260"/>
    <property type="match status" value="1"/>
</dbReference>
<feature type="domain" description="CBS" evidence="9">
    <location>
        <begin position="275"/>
        <end position="335"/>
    </location>
</feature>
<dbReference type="Pfam" id="PF01595">
    <property type="entry name" value="CNNM"/>
    <property type="match status" value="1"/>
</dbReference>
<dbReference type="Gene3D" id="3.30.465.10">
    <property type="match status" value="1"/>
</dbReference>
<comment type="subcellular location">
    <subcellularLocation>
        <location evidence="1">Membrane</location>
        <topology evidence="1">Multi-pass membrane protein</topology>
    </subcellularLocation>
</comment>
<dbReference type="Gene3D" id="3.10.580.10">
    <property type="entry name" value="CBS-domain"/>
    <property type="match status" value="1"/>
</dbReference>
<dbReference type="Pfam" id="PF03471">
    <property type="entry name" value="CorC_HlyC"/>
    <property type="match status" value="1"/>
</dbReference>
<evidence type="ECO:0000256" key="5">
    <source>
        <dbReference type="ARBA" id="ARBA00023122"/>
    </source>
</evidence>
<evidence type="ECO:0000256" key="3">
    <source>
        <dbReference type="ARBA" id="ARBA00022737"/>
    </source>
</evidence>
<evidence type="ECO:0000256" key="4">
    <source>
        <dbReference type="ARBA" id="ARBA00022989"/>
    </source>
</evidence>
<evidence type="ECO:0000256" key="1">
    <source>
        <dbReference type="ARBA" id="ARBA00004141"/>
    </source>
</evidence>
<dbReference type="SUPFAM" id="SSF56176">
    <property type="entry name" value="FAD-binding/transporter-associated domain-like"/>
    <property type="match status" value="1"/>
</dbReference>
<evidence type="ECO:0000313" key="11">
    <source>
        <dbReference type="Proteomes" id="UP000613030"/>
    </source>
</evidence>
<feature type="transmembrane region" description="Helical" evidence="8">
    <location>
        <begin position="55"/>
        <end position="80"/>
    </location>
</feature>
<comment type="caution">
    <text evidence="10">The sequence shown here is derived from an EMBL/GenBank/DDBJ whole genome shotgun (WGS) entry which is preliminary data.</text>
</comment>
<dbReference type="SMART" id="SM01091">
    <property type="entry name" value="CorC_HlyC"/>
    <property type="match status" value="1"/>
</dbReference>
<feature type="transmembrane region" description="Helical" evidence="8">
    <location>
        <begin position="127"/>
        <end position="152"/>
    </location>
</feature>
<evidence type="ECO:0000313" key="10">
    <source>
        <dbReference type="EMBL" id="MBL0742283.1"/>
    </source>
</evidence>
<keyword evidence="2 8" id="KW-0812">Transmembrane</keyword>
<dbReference type="Pfam" id="PF00571">
    <property type="entry name" value="CBS"/>
    <property type="match status" value="1"/>
</dbReference>
<dbReference type="CDD" id="cd04590">
    <property type="entry name" value="CBS_pair_CorC_HlyC_assoc"/>
    <property type="match status" value="1"/>
</dbReference>
<evidence type="ECO:0000256" key="6">
    <source>
        <dbReference type="ARBA" id="ARBA00023136"/>
    </source>
</evidence>
<evidence type="ECO:0000259" key="9">
    <source>
        <dbReference type="PROSITE" id="PS51371"/>
    </source>
</evidence>
<dbReference type="Proteomes" id="UP000613030">
    <property type="component" value="Unassembled WGS sequence"/>
</dbReference>
<feature type="transmembrane region" description="Helical" evidence="8">
    <location>
        <begin position="92"/>
        <end position="115"/>
    </location>
</feature>
<evidence type="ECO:0000256" key="2">
    <source>
        <dbReference type="ARBA" id="ARBA00022692"/>
    </source>
</evidence>
<keyword evidence="6 8" id="KW-0472">Membrane</keyword>
<dbReference type="InterPro" id="IPR002550">
    <property type="entry name" value="CNNM"/>
</dbReference>
<dbReference type="InterPro" id="IPR016169">
    <property type="entry name" value="FAD-bd_PCMH_sub2"/>
</dbReference>
<dbReference type="SUPFAM" id="SSF54631">
    <property type="entry name" value="CBS-domain pair"/>
    <property type="match status" value="1"/>
</dbReference>
<evidence type="ECO:0000256" key="7">
    <source>
        <dbReference type="PROSITE-ProRule" id="PRU00703"/>
    </source>
</evidence>
<dbReference type="EMBL" id="JAERRB010000004">
    <property type="protein sequence ID" value="MBL0742283.1"/>
    <property type="molecule type" value="Genomic_DNA"/>
</dbReference>
<reference evidence="10 11" key="1">
    <citation type="submission" date="2021-01" db="EMBL/GenBank/DDBJ databases">
        <title>Chryseolinea sp. Jin1 Genome sequencing and assembly.</title>
        <authorList>
            <person name="Kim I."/>
        </authorList>
    </citation>
    <scope>NUCLEOTIDE SEQUENCE [LARGE SCALE GENOMIC DNA]</scope>
    <source>
        <strain evidence="10 11">Jin1</strain>
    </source>
</reference>
<name>A0ABS1KSJ5_9BACT</name>
<protein>
    <submittedName>
        <fullName evidence="10">HlyC/CorC family transporter</fullName>
    </submittedName>
</protein>
<organism evidence="10 11">
    <name type="scientific">Chryseolinea lacunae</name>
    <dbReference type="NCBI Taxonomy" id="2801331"/>
    <lineage>
        <taxon>Bacteria</taxon>
        <taxon>Pseudomonadati</taxon>
        <taxon>Bacteroidota</taxon>
        <taxon>Cytophagia</taxon>
        <taxon>Cytophagales</taxon>
        <taxon>Fulvivirgaceae</taxon>
        <taxon>Chryseolinea</taxon>
    </lineage>
</organism>
<keyword evidence="4 8" id="KW-1133">Transmembrane helix</keyword>
<dbReference type="PANTHER" id="PTHR22777">
    <property type="entry name" value="HEMOLYSIN-RELATED"/>
    <property type="match status" value="1"/>
</dbReference>
<dbReference type="PROSITE" id="PS51371">
    <property type="entry name" value="CBS"/>
    <property type="match status" value="1"/>
</dbReference>
<dbReference type="InterPro" id="IPR044751">
    <property type="entry name" value="Ion_transp-like_CBS"/>
</dbReference>
<evidence type="ECO:0000256" key="8">
    <source>
        <dbReference type="SAM" id="Phobius"/>
    </source>
</evidence>
<dbReference type="InterPro" id="IPR046342">
    <property type="entry name" value="CBS_dom_sf"/>
</dbReference>
<gene>
    <name evidence="10" type="ORF">JI741_13720</name>
</gene>
<proteinExistence type="predicted"/>
<dbReference type="InterPro" id="IPR000644">
    <property type="entry name" value="CBS_dom"/>
</dbReference>
<dbReference type="RefSeq" id="WP_202010357.1">
    <property type="nucleotide sequence ID" value="NZ_JAERRB010000004.1"/>
</dbReference>
<sequence length="424" mass="47887">MNSLLLPGSIVALSFSFFFTGMETAYRHVHAAPSAGGKYPDIAHKIVSFFTQRPMWFVGTTRVGNTLALASFSFCLALWMAPFFGAQFGPQYMALQVVLQTIITTALLAFTADILSHRIFRLSPERILYALAPLFGICFLLLSWLTFPLVALSRWVTTRVLRLPFDDLNPVFGSTDLHQYVKNIYHVNPEAEAIRVDRKIFYNALEFKSVKIRECMIPRTEITATEINESIETLREAFVESGHSKVIIYNQRIDDVVGYCHSSSLFKKPKNIRDILTPIIIVAETSLANELMIRFINERKSLAVVVDEFGGTSGIVSMEDVIEEIFGDIEDEHDEDTLVEQQLDDHTFLVSARLEIDYLNETYGWKLPVGEYETLGGFILALTEDFPQSGQTIAHPPYTFTIQSTLNNRIGTVKVALEKDDEND</sequence>
<accession>A0ABS1KSJ5</accession>
<dbReference type="InterPro" id="IPR036318">
    <property type="entry name" value="FAD-bd_PCMH-like_sf"/>
</dbReference>
<keyword evidence="11" id="KW-1185">Reference proteome</keyword>
<dbReference type="InterPro" id="IPR005170">
    <property type="entry name" value="Transptr-assoc_dom"/>
</dbReference>